<protein>
    <submittedName>
        <fullName evidence="3">CsbD-like protein</fullName>
    </submittedName>
</protein>
<dbReference type="InterPro" id="IPR008462">
    <property type="entry name" value="CsbD"/>
</dbReference>
<evidence type="ECO:0000256" key="1">
    <source>
        <dbReference type="ARBA" id="ARBA00009129"/>
    </source>
</evidence>
<comment type="caution">
    <text evidence="3">The sequence shown here is derived from an EMBL/GenBank/DDBJ whole genome shotgun (WGS) entry which is preliminary data.</text>
</comment>
<dbReference type="STRING" id="764291.STRUR_1284"/>
<proteinExistence type="inferred from homology"/>
<feature type="domain" description="CsbD-like" evidence="2">
    <location>
        <begin position="4"/>
        <end position="55"/>
    </location>
</feature>
<dbReference type="eggNOG" id="COG3237">
    <property type="taxonomic scope" value="Bacteria"/>
</dbReference>
<comment type="similarity">
    <text evidence="1">Belongs to the UPF0337 (CsbD) family.</text>
</comment>
<gene>
    <name evidence="3" type="ORF">STRUR_1284</name>
</gene>
<dbReference type="Gene3D" id="1.10.1470.10">
    <property type="entry name" value="YjbJ"/>
    <property type="match status" value="1"/>
</dbReference>
<dbReference type="RefSeq" id="WP_006740432.1">
    <property type="nucleotide sequence ID" value="NZ_AEUZ02000001.1"/>
</dbReference>
<evidence type="ECO:0000313" key="3">
    <source>
        <dbReference type="EMBL" id="EHJ57737.1"/>
    </source>
</evidence>
<dbReference type="Pfam" id="PF05532">
    <property type="entry name" value="CsbD"/>
    <property type="match status" value="1"/>
</dbReference>
<evidence type="ECO:0000259" key="2">
    <source>
        <dbReference type="Pfam" id="PF05532"/>
    </source>
</evidence>
<organism evidence="3 4">
    <name type="scientific">Streptococcus urinalis 2285-97</name>
    <dbReference type="NCBI Taxonomy" id="764291"/>
    <lineage>
        <taxon>Bacteria</taxon>
        <taxon>Bacillati</taxon>
        <taxon>Bacillota</taxon>
        <taxon>Bacilli</taxon>
        <taxon>Lactobacillales</taxon>
        <taxon>Streptococcaceae</taxon>
        <taxon>Streptococcus</taxon>
    </lineage>
</organism>
<name>G5KGG6_9STRE</name>
<dbReference type="InterPro" id="IPR036629">
    <property type="entry name" value="YjbJ_sf"/>
</dbReference>
<keyword evidence="4" id="KW-1185">Reference proteome</keyword>
<sequence length="70" mass="7513">MSEEKFDAKLDKVFGSLKETVGKVTGDKEVETEGKVEKGSGKVKEGLADAKDTVKGAINGLKNKEDKDVK</sequence>
<dbReference type="AlphaFoldDB" id="G5KGG6"/>
<accession>G5KGG6</accession>
<dbReference type="EMBL" id="AEUZ02000001">
    <property type="protein sequence ID" value="EHJ57737.1"/>
    <property type="molecule type" value="Genomic_DNA"/>
</dbReference>
<evidence type="ECO:0000313" key="4">
    <source>
        <dbReference type="Proteomes" id="UP000005388"/>
    </source>
</evidence>
<dbReference type="SUPFAM" id="SSF69047">
    <property type="entry name" value="Hypothetical protein YjbJ"/>
    <property type="match status" value="1"/>
</dbReference>
<dbReference type="Proteomes" id="UP000005388">
    <property type="component" value="Unassembled WGS sequence"/>
</dbReference>
<reference evidence="3 4" key="1">
    <citation type="journal article" date="2014" name="Int. J. Syst. Evol. Microbiol.">
        <title>Phylogenomics and the dynamic genome evolution of the genus Streptococcus.</title>
        <authorList>
            <consortium name="The Broad Institute Genome Sequencing Platform"/>
            <person name="Richards V.P."/>
            <person name="Palmer S.R."/>
            <person name="Pavinski Bitar P.D."/>
            <person name="Qin X."/>
            <person name="Weinstock G.M."/>
            <person name="Highlander S.K."/>
            <person name="Town C.D."/>
            <person name="Burne R.A."/>
            <person name="Stanhope M.J."/>
        </authorList>
    </citation>
    <scope>NUCLEOTIDE SEQUENCE [LARGE SCALE GENOMIC DNA]</scope>
    <source>
        <strain evidence="3 4">2285-97</strain>
    </source>
</reference>